<protein>
    <submittedName>
        <fullName evidence="3">Auxilin-like clathrin-binding protein required for normal clathrin function</fullName>
    </submittedName>
</protein>
<proteinExistence type="predicted"/>
<dbReference type="SUPFAM" id="SSF48452">
    <property type="entry name" value="TPR-like"/>
    <property type="match status" value="1"/>
</dbReference>
<dbReference type="Proteomes" id="UP001271007">
    <property type="component" value="Unassembled WGS sequence"/>
</dbReference>
<feature type="compositionally biased region" description="Basic and acidic residues" evidence="1">
    <location>
        <begin position="80"/>
        <end position="93"/>
    </location>
</feature>
<dbReference type="FunFam" id="1.10.287.110:FF:000002">
    <property type="entry name" value="putative tyrosine-protein phosphatase auxilin isoform X2"/>
    <property type="match status" value="1"/>
</dbReference>
<dbReference type="Pfam" id="PF22562">
    <property type="entry name" value="UBA_7"/>
    <property type="match status" value="1"/>
</dbReference>
<feature type="domain" description="UBA" evidence="2">
    <location>
        <begin position="257"/>
        <end position="297"/>
    </location>
</feature>
<dbReference type="GO" id="GO:0072318">
    <property type="term" value="P:clathrin coat disassembly"/>
    <property type="evidence" value="ECO:0007669"/>
    <property type="project" value="TreeGrafter"/>
</dbReference>
<dbReference type="InterPro" id="IPR009060">
    <property type="entry name" value="UBA-like_sf"/>
</dbReference>
<dbReference type="EMBL" id="JAWDJX010000056">
    <property type="protein sequence ID" value="KAK3047816.1"/>
    <property type="molecule type" value="Genomic_DNA"/>
</dbReference>
<dbReference type="Gene3D" id="1.10.287.110">
    <property type="entry name" value="DnaJ domain"/>
    <property type="match status" value="1"/>
</dbReference>
<dbReference type="GO" id="GO:0030276">
    <property type="term" value="F:clathrin binding"/>
    <property type="evidence" value="ECO:0007669"/>
    <property type="project" value="TreeGrafter"/>
</dbReference>
<dbReference type="PROSITE" id="PS50030">
    <property type="entry name" value="UBA"/>
    <property type="match status" value="1"/>
</dbReference>
<keyword evidence="4" id="KW-1185">Reference proteome</keyword>
<name>A0AAJ0DCY3_9PEZI</name>
<dbReference type="GO" id="GO:0072583">
    <property type="term" value="P:clathrin-dependent endocytosis"/>
    <property type="evidence" value="ECO:0007669"/>
    <property type="project" value="TreeGrafter"/>
</dbReference>
<feature type="compositionally biased region" description="Basic and acidic residues" evidence="1">
    <location>
        <begin position="505"/>
        <end position="518"/>
    </location>
</feature>
<feature type="region of interest" description="Disordered" evidence="1">
    <location>
        <begin position="577"/>
        <end position="597"/>
    </location>
</feature>
<dbReference type="SMART" id="SM00165">
    <property type="entry name" value="UBA"/>
    <property type="match status" value="1"/>
</dbReference>
<feature type="compositionally biased region" description="Pro residues" evidence="1">
    <location>
        <begin position="536"/>
        <end position="546"/>
    </location>
</feature>
<dbReference type="Gene3D" id="1.25.40.10">
    <property type="entry name" value="Tetratricopeptide repeat domain"/>
    <property type="match status" value="1"/>
</dbReference>
<dbReference type="PANTHER" id="PTHR23172:SF19">
    <property type="entry name" value="J DOMAIN-CONTAINING PROTEIN"/>
    <property type="match status" value="1"/>
</dbReference>
<dbReference type="InterPro" id="IPR036869">
    <property type="entry name" value="J_dom_sf"/>
</dbReference>
<dbReference type="FunFam" id="1.25.40.10:FF:000354">
    <property type="entry name" value="UBA domain-containing protein 7"/>
    <property type="match status" value="1"/>
</dbReference>
<evidence type="ECO:0000313" key="4">
    <source>
        <dbReference type="Proteomes" id="UP001271007"/>
    </source>
</evidence>
<feature type="compositionally biased region" description="Polar residues" evidence="1">
    <location>
        <begin position="775"/>
        <end position="792"/>
    </location>
</feature>
<dbReference type="CDD" id="cd14291">
    <property type="entry name" value="UBA1_NUB1_like"/>
    <property type="match status" value="1"/>
</dbReference>
<sequence length="912" mass="98460">MDDLLGENWQSKPTASKTTAPYKPPVLGPSNSGSTSPFNLSRPSSTINGTSKPTTPANNNTFGNLLALKSQKTEPLSMQERQRQLLEERRRQQEQNTQLWDTLGSGRSTPAAVRQPSPAVVQDEDDEDILAAFNKDAPVDAASHFSPPPASAGVSGRSTPALVQPNALARGPTSEAIEEDDDSFGLSTSALGNGHVIAPKPSSNADDDDILGDLAKPVTRIPTTDSRRKEELANVHVLGQRGNSETVAMQDDGLNAGPEDRALAELVDMGFPADTARIALSETGGNIQSAVGWLLQQAHEESRQKARGETPSSRTRTPQVGSRSPQRRQREEGGDTPTWMRDQDGSRPHSAARRREPANGERDPTQVAQELGNKVWKSANSIWKASQKQMARTIAELQQEPSGGDSSQPKWMRDSSADAKPSRTHEREPPAPRSRVAPAGPTDEAAALDAPRENTQKPTQYRTQEPTYPLPPSSDPPHRGRSPAEPLPHRPLPRPKFMQQSAPVSDRRPATKLSRQEVENQTAQAYVSPARRKRPTPQPPPQPTTPKPDEAIDLFGSVKPSSTTKVEPTAFLTKAVPATKPSSTPPPPQKLNAPRRVVPTVSTSVLERSAVHRKTGGEHFKRGDYVAAHESYTAALTGLPADHPIAIIILSNRALTGLKTGDAKVAVSDAERAIQIIGPGHGNAERIELGAGEGEKDMREFYGKAVMRKAEALEHMEKYSDAAFAWRQAIEAGVGGAISLKGRDRCEKAVAPNPATATKSTTQERKPAAKAATRSLGNSQQRPTLSSASSAQAVKKLRAANAEASKEEDEKFALSDSVDAKLTAWKGGKSDNLRALLQSMDIVLWPEAGWKKVGMSDLVMPARVKIVYMKAIGKVHPDKIPQNATTEQRMISAAVFSTLNEAWDKFKAENSL</sequence>
<feature type="compositionally biased region" description="Basic and acidic residues" evidence="1">
    <location>
        <begin position="411"/>
        <end position="430"/>
    </location>
</feature>
<evidence type="ECO:0000256" key="1">
    <source>
        <dbReference type="SAM" id="MobiDB-lite"/>
    </source>
</evidence>
<feature type="compositionally biased region" description="Polar residues" evidence="1">
    <location>
        <begin position="29"/>
        <end position="63"/>
    </location>
</feature>
<feature type="region of interest" description="Disordered" evidence="1">
    <location>
        <begin position="390"/>
        <end position="553"/>
    </location>
</feature>
<dbReference type="InterPro" id="IPR015940">
    <property type="entry name" value="UBA"/>
</dbReference>
<feature type="region of interest" description="Disordered" evidence="1">
    <location>
        <begin position="298"/>
        <end position="368"/>
    </location>
</feature>
<gene>
    <name evidence="3" type="primary">SWA2</name>
    <name evidence="3" type="ORF">LTR09_010791</name>
</gene>
<reference evidence="3" key="1">
    <citation type="submission" date="2023-04" db="EMBL/GenBank/DDBJ databases">
        <title>Black Yeasts Isolated from many extreme environments.</title>
        <authorList>
            <person name="Coleine C."/>
            <person name="Stajich J.E."/>
            <person name="Selbmann L."/>
        </authorList>
    </citation>
    <scope>NUCLEOTIDE SEQUENCE</scope>
    <source>
        <strain evidence="3">CCFEE 5312</strain>
    </source>
</reference>
<feature type="compositionally biased region" description="Basic and acidic residues" evidence="1">
    <location>
        <begin position="298"/>
        <end position="308"/>
    </location>
</feature>
<dbReference type="InterPro" id="IPR011990">
    <property type="entry name" value="TPR-like_helical_dom_sf"/>
</dbReference>
<feature type="compositionally biased region" description="Polar residues" evidence="1">
    <location>
        <begin position="399"/>
        <end position="409"/>
    </location>
</feature>
<organism evidence="3 4">
    <name type="scientific">Extremus antarcticus</name>
    <dbReference type="NCBI Taxonomy" id="702011"/>
    <lineage>
        <taxon>Eukaryota</taxon>
        <taxon>Fungi</taxon>
        <taxon>Dikarya</taxon>
        <taxon>Ascomycota</taxon>
        <taxon>Pezizomycotina</taxon>
        <taxon>Dothideomycetes</taxon>
        <taxon>Dothideomycetidae</taxon>
        <taxon>Mycosphaerellales</taxon>
        <taxon>Extremaceae</taxon>
        <taxon>Extremus</taxon>
    </lineage>
</organism>
<evidence type="ECO:0000313" key="3">
    <source>
        <dbReference type="EMBL" id="KAK3047816.1"/>
    </source>
</evidence>
<evidence type="ECO:0000259" key="2">
    <source>
        <dbReference type="PROSITE" id="PS50030"/>
    </source>
</evidence>
<dbReference type="AlphaFoldDB" id="A0AAJ0DCY3"/>
<comment type="caution">
    <text evidence="3">The sequence shown here is derived from an EMBL/GenBank/DDBJ whole genome shotgun (WGS) entry which is preliminary data.</text>
</comment>
<dbReference type="GO" id="GO:0005737">
    <property type="term" value="C:cytoplasm"/>
    <property type="evidence" value="ECO:0007669"/>
    <property type="project" value="TreeGrafter"/>
</dbReference>
<feature type="compositionally biased region" description="Polar residues" evidence="1">
    <location>
        <begin position="8"/>
        <end position="19"/>
    </location>
</feature>
<dbReference type="SUPFAM" id="SSF46565">
    <property type="entry name" value="Chaperone J-domain"/>
    <property type="match status" value="1"/>
</dbReference>
<accession>A0AAJ0DCY3</accession>
<feature type="region of interest" description="Disordered" evidence="1">
    <location>
        <begin position="1"/>
        <end position="122"/>
    </location>
</feature>
<feature type="compositionally biased region" description="Basic and acidic residues" evidence="1">
    <location>
        <begin position="341"/>
        <end position="364"/>
    </location>
</feature>
<feature type="compositionally biased region" description="Polar residues" evidence="1">
    <location>
        <begin position="310"/>
        <end position="324"/>
    </location>
</feature>
<dbReference type="Gene3D" id="1.10.8.10">
    <property type="entry name" value="DNA helicase RuvA subunit, C-terminal domain"/>
    <property type="match status" value="1"/>
</dbReference>
<feature type="compositionally biased region" description="Polar residues" evidence="1">
    <location>
        <begin position="96"/>
        <end position="108"/>
    </location>
</feature>
<feature type="compositionally biased region" description="Polar residues" evidence="1">
    <location>
        <begin position="456"/>
        <end position="465"/>
    </location>
</feature>
<feature type="region of interest" description="Disordered" evidence="1">
    <location>
        <begin position="750"/>
        <end position="792"/>
    </location>
</feature>
<dbReference type="PANTHER" id="PTHR23172">
    <property type="entry name" value="AUXILIN/CYCLIN G-ASSOCIATED KINASE-RELATED"/>
    <property type="match status" value="1"/>
</dbReference>
<dbReference type="SUPFAM" id="SSF46934">
    <property type="entry name" value="UBA-like"/>
    <property type="match status" value="1"/>
</dbReference>
<dbReference type="GO" id="GO:0031982">
    <property type="term" value="C:vesicle"/>
    <property type="evidence" value="ECO:0007669"/>
    <property type="project" value="TreeGrafter"/>
</dbReference>